<keyword evidence="5" id="KW-0201">Cytochrome c-type biogenesis</keyword>
<dbReference type="GO" id="GO:0005886">
    <property type="term" value="C:plasma membrane"/>
    <property type="evidence" value="ECO:0007669"/>
    <property type="project" value="TreeGrafter"/>
</dbReference>
<dbReference type="STRING" id="767817.Desgi_2942"/>
<dbReference type="eggNOG" id="COG0755">
    <property type="taxonomic scope" value="Bacteria"/>
</dbReference>
<dbReference type="InterPro" id="IPR003557">
    <property type="entry name" value="Cyt_c_biogenesis_CcmC"/>
</dbReference>
<feature type="transmembrane region" description="Helical" evidence="9">
    <location>
        <begin position="66"/>
        <end position="86"/>
    </location>
</feature>
<accession>R4KRV2</accession>
<evidence type="ECO:0000259" key="10">
    <source>
        <dbReference type="Pfam" id="PF01578"/>
    </source>
</evidence>
<dbReference type="AlphaFoldDB" id="R4KRV2"/>
<evidence type="ECO:0000313" key="11">
    <source>
        <dbReference type="EMBL" id="AGL02331.1"/>
    </source>
</evidence>
<organism evidence="11 12">
    <name type="scientific">Desulfoscipio gibsoniae DSM 7213</name>
    <dbReference type="NCBI Taxonomy" id="767817"/>
    <lineage>
        <taxon>Bacteria</taxon>
        <taxon>Bacillati</taxon>
        <taxon>Bacillota</taxon>
        <taxon>Clostridia</taxon>
        <taxon>Eubacteriales</taxon>
        <taxon>Desulfallaceae</taxon>
        <taxon>Desulfoscipio</taxon>
    </lineage>
</organism>
<evidence type="ECO:0000256" key="4">
    <source>
        <dbReference type="ARBA" id="ARBA00022692"/>
    </source>
</evidence>
<protein>
    <recommendedName>
        <fullName evidence="3">Heme exporter protein C</fullName>
    </recommendedName>
</protein>
<evidence type="ECO:0000256" key="2">
    <source>
        <dbReference type="ARBA" id="ARBA00005840"/>
    </source>
</evidence>
<dbReference type="GO" id="GO:0015232">
    <property type="term" value="F:heme transmembrane transporter activity"/>
    <property type="evidence" value="ECO:0007669"/>
    <property type="project" value="InterPro"/>
</dbReference>
<dbReference type="InterPro" id="IPR002541">
    <property type="entry name" value="Cyt_c_assembly"/>
</dbReference>
<dbReference type="Proteomes" id="UP000013520">
    <property type="component" value="Chromosome"/>
</dbReference>
<dbReference type="EMBL" id="CP003273">
    <property type="protein sequence ID" value="AGL02331.1"/>
    <property type="molecule type" value="Genomic_DNA"/>
</dbReference>
<evidence type="ECO:0000256" key="1">
    <source>
        <dbReference type="ARBA" id="ARBA00004141"/>
    </source>
</evidence>
<keyword evidence="4 9" id="KW-0812">Transmembrane</keyword>
<dbReference type="GO" id="GO:0017004">
    <property type="term" value="P:cytochrome complex assembly"/>
    <property type="evidence" value="ECO:0007669"/>
    <property type="project" value="UniProtKB-KW"/>
</dbReference>
<keyword evidence="12" id="KW-1185">Reference proteome</keyword>
<dbReference type="InterPro" id="IPR017562">
    <property type="entry name" value="Cyt_c_biogenesis_CcsA"/>
</dbReference>
<evidence type="ECO:0000313" key="12">
    <source>
        <dbReference type="Proteomes" id="UP000013520"/>
    </source>
</evidence>
<evidence type="ECO:0000256" key="3">
    <source>
        <dbReference type="ARBA" id="ARBA00016463"/>
    </source>
</evidence>
<comment type="similarity">
    <text evidence="2">Belongs to the CcmC/CycZ/HelC family.</text>
</comment>
<evidence type="ECO:0000256" key="7">
    <source>
        <dbReference type="ARBA" id="ARBA00023078"/>
    </source>
</evidence>
<feature type="transmembrane region" description="Helical" evidence="9">
    <location>
        <begin position="238"/>
        <end position="259"/>
    </location>
</feature>
<feature type="transmembrane region" description="Helical" evidence="9">
    <location>
        <begin position="40"/>
        <end position="60"/>
    </location>
</feature>
<evidence type="ECO:0000256" key="8">
    <source>
        <dbReference type="ARBA" id="ARBA00023136"/>
    </source>
</evidence>
<keyword evidence="6 9" id="KW-1133">Transmembrane helix</keyword>
<dbReference type="NCBIfam" id="TIGR03144">
    <property type="entry name" value="cytochr_II_ccsB"/>
    <property type="match status" value="1"/>
</dbReference>
<feature type="domain" description="Cytochrome c assembly protein" evidence="10">
    <location>
        <begin position="66"/>
        <end position="263"/>
    </location>
</feature>
<name>R4KRV2_9FIRM</name>
<feature type="transmembrane region" description="Helical" evidence="9">
    <location>
        <begin position="211"/>
        <end position="226"/>
    </location>
</feature>
<comment type="subcellular location">
    <subcellularLocation>
        <location evidence="1">Membrane</location>
        <topology evidence="1">Multi-pass membrane protein</topology>
    </subcellularLocation>
</comment>
<dbReference type="Pfam" id="PF01578">
    <property type="entry name" value="Cytochrom_C_asm"/>
    <property type="match status" value="1"/>
</dbReference>
<sequence length="266" mass="30615">MTQFNPEIFFYYLTLVAYTLTLILLLIFNRQPNLNKVTKIFIGLGLAAHTLTMFFRMLTIGRLPAANLYEFILLLSWGTVLIFLFLQKRYPVSFLGIPVLLVILALFIYTGSMNKEAQPIMPALQSYWLKLHVAVAILAYGSFTVSFGAGLLLLFRGKRRMLDSKGELMVEQLMNKAIAFGFPFMTLVLITGSIWAEQVWGTWWSWDPKETWALITWMIYAIYLHGHFSRQWRGKHSAWMVVMGFGAVIFTLFGVTWLMPGLHSYI</sequence>
<dbReference type="KEGG" id="dgi:Desgi_2942"/>
<feature type="transmembrane region" description="Helical" evidence="9">
    <location>
        <begin position="131"/>
        <end position="155"/>
    </location>
</feature>
<dbReference type="RefSeq" id="WP_006520809.1">
    <property type="nucleotide sequence ID" value="NC_021184.1"/>
</dbReference>
<dbReference type="InterPro" id="IPR045062">
    <property type="entry name" value="Cyt_c_biogenesis_CcsA/CcmC"/>
</dbReference>
<keyword evidence="7" id="KW-0793">Thylakoid</keyword>
<evidence type="ECO:0000256" key="9">
    <source>
        <dbReference type="SAM" id="Phobius"/>
    </source>
</evidence>
<dbReference type="PANTHER" id="PTHR30071:SF1">
    <property type="entry name" value="CYTOCHROME B_B6 PROTEIN-RELATED"/>
    <property type="match status" value="1"/>
</dbReference>
<feature type="transmembrane region" description="Helical" evidence="9">
    <location>
        <begin position="6"/>
        <end position="28"/>
    </location>
</feature>
<reference evidence="11 12" key="1">
    <citation type="submission" date="2012-01" db="EMBL/GenBank/DDBJ databases">
        <title>Complete sequence of Desulfotomaculum gibsoniae DSM 7213.</title>
        <authorList>
            <consortium name="US DOE Joint Genome Institute"/>
            <person name="Lucas S."/>
            <person name="Han J."/>
            <person name="Lapidus A."/>
            <person name="Cheng J.-F."/>
            <person name="Goodwin L."/>
            <person name="Pitluck S."/>
            <person name="Peters L."/>
            <person name="Ovchinnikova G."/>
            <person name="Teshima H."/>
            <person name="Detter J.C."/>
            <person name="Han C."/>
            <person name="Tapia R."/>
            <person name="Land M."/>
            <person name="Hauser L."/>
            <person name="Kyrpides N."/>
            <person name="Ivanova N."/>
            <person name="Pagani I."/>
            <person name="Parshina S."/>
            <person name="Plugge C."/>
            <person name="Muyzer G."/>
            <person name="Kuever J."/>
            <person name="Ivanova A."/>
            <person name="Nazina T."/>
            <person name="Klenk H.-P."/>
            <person name="Brambilla E."/>
            <person name="Spring S."/>
            <person name="Stams A.F."/>
            <person name="Woyke T."/>
        </authorList>
    </citation>
    <scope>NUCLEOTIDE SEQUENCE [LARGE SCALE GENOMIC DNA]</scope>
    <source>
        <strain evidence="11 12">DSM 7213</strain>
    </source>
</reference>
<dbReference type="PRINTS" id="PR01386">
    <property type="entry name" value="CCMCBIOGNSIS"/>
</dbReference>
<evidence type="ECO:0000256" key="5">
    <source>
        <dbReference type="ARBA" id="ARBA00022748"/>
    </source>
</evidence>
<dbReference type="GO" id="GO:0020037">
    <property type="term" value="F:heme binding"/>
    <property type="evidence" value="ECO:0007669"/>
    <property type="project" value="InterPro"/>
</dbReference>
<evidence type="ECO:0000256" key="6">
    <source>
        <dbReference type="ARBA" id="ARBA00022989"/>
    </source>
</evidence>
<dbReference type="OrthoDB" id="9814290at2"/>
<proteinExistence type="inferred from homology"/>
<feature type="transmembrane region" description="Helical" evidence="9">
    <location>
        <begin position="176"/>
        <end position="196"/>
    </location>
</feature>
<feature type="transmembrane region" description="Helical" evidence="9">
    <location>
        <begin position="93"/>
        <end position="111"/>
    </location>
</feature>
<keyword evidence="8 9" id="KW-0472">Membrane</keyword>
<dbReference type="PANTHER" id="PTHR30071">
    <property type="entry name" value="HEME EXPORTER PROTEIN C"/>
    <property type="match status" value="1"/>
</dbReference>
<gene>
    <name evidence="11" type="ORF">Desgi_2942</name>
</gene>
<dbReference type="HOGENOM" id="CLU_049710_2_2_9"/>